<sequence>MIKPPTKLSSARPVHNAKPALSAIPIPPDTAGRTGKRWKSRVSKITIATATGAITEGKRSPVMVNTTRNKNPGAVDSMTPRTPPTALKRFPAVNVSLATSEVSADFDTDPPSGFVMRLFPAEVERGASAVRAVAAVRCHDRQRCCGTHPPRTSHPNLRPQRDQKSLLARTTSARPHRQI</sequence>
<feature type="region of interest" description="Disordered" evidence="1">
    <location>
        <begin position="146"/>
        <end position="179"/>
    </location>
</feature>
<proteinExistence type="predicted"/>
<protein>
    <submittedName>
        <fullName evidence="2">Unannotated protein</fullName>
    </submittedName>
</protein>
<feature type="region of interest" description="Disordered" evidence="1">
    <location>
        <begin position="58"/>
        <end position="86"/>
    </location>
</feature>
<reference evidence="2" key="1">
    <citation type="submission" date="2020-05" db="EMBL/GenBank/DDBJ databases">
        <authorList>
            <person name="Chiriac C."/>
            <person name="Salcher M."/>
            <person name="Ghai R."/>
            <person name="Kavagutti S V."/>
        </authorList>
    </citation>
    <scope>NUCLEOTIDE SEQUENCE</scope>
</reference>
<evidence type="ECO:0000256" key="1">
    <source>
        <dbReference type="SAM" id="MobiDB-lite"/>
    </source>
</evidence>
<organism evidence="2">
    <name type="scientific">freshwater metagenome</name>
    <dbReference type="NCBI Taxonomy" id="449393"/>
    <lineage>
        <taxon>unclassified sequences</taxon>
        <taxon>metagenomes</taxon>
        <taxon>ecological metagenomes</taxon>
    </lineage>
</organism>
<dbReference type="AlphaFoldDB" id="A0A6J6ILB5"/>
<accession>A0A6J6ILB5</accession>
<evidence type="ECO:0000313" key="2">
    <source>
        <dbReference type="EMBL" id="CAB4625342.1"/>
    </source>
</evidence>
<name>A0A6J6ILB5_9ZZZZ</name>
<feature type="region of interest" description="Disordered" evidence="1">
    <location>
        <begin position="1"/>
        <end position="40"/>
    </location>
</feature>
<gene>
    <name evidence="2" type="ORF">UFOPK1961_00413</name>
</gene>
<dbReference type="EMBL" id="CAEZVJ010000032">
    <property type="protein sequence ID" value="CAB4625342.1"/>
    <property type="molecule type" value="Genomic_DNA"/>
</dbReference>